<evidence type="ECO:0000313" key="6">
    <source>
        <dbReference type="Proteomes" id="UP000190951"/>
    </source>
</evidence>
<dbReference type="KEGG" id="crw:CROST_014010"/>
<comment type="similarity">
    <text evidence="1">Belongs to the peptidase C40 family.</text>
</comment>
<keyword evidence="2" id="KW-0645">Protease</keyword>
<gene>
    <name evidence="5" type="ORF">CROST_014010</name>
</gene>
<dbReference type="Pfam" id="PF00877">
    <property type="entry name" value="NLPC_P60"/>
    <property type="match status" value="1"/>
</dbReference>
<dbReference type="EMBL" id="CP096983">
    <property type="protein sequence ID" value="URZ10691.1"/>
    <property type="molecule type" value="Genomic_DNA"/>
</dbReference>
<evidence type="ECO:0000256" key="4">
    <source>
        <dbReference type="ARBA" id="ARBA00022807"/>
    </source>
</evidence>
<dbReference type="PROSITE" id="PS51935">
    <property type="entry name" value="NLPC_P60"/>
    <property type="match status" value="1"/>
</dbReference>
<keyword evidence="4" id="KW-0788">Thiol protease</keyword>
<dbReference type="PANTHER" id="PTHR47053:SF1">
    <property type="entry name" value="MUREIN DD-ENDOPEPTIDASE MEPH-RELATED"/>
    <property type="match status" value="1"/>
</dbReference>
<evidence type="ECO:0000313" key="5">
    <source>
        <dbReference type="EMBL" id="URZ10691.1"/>
    </source>
</evidence>
<dbReference type="GO" id="GO:0006508">
    <property type="term" value="P:proteolysis"/>
    <property type="evidence" value="ECO:0007669"/>
    <property type="project" value="UniProtKB-KW"/>
</dbReference>
<keyword evidence="3" id="KW-0378">Hydrolase</keyword>
<dbReference type="InterPro" id="IPR051202">
    <property type="entry name" value="Peptidase_C40"/>
</dbReference>
<sequence length="168" mass="18496">MKKFKFQKLVTFMIALFCMLDFLGVGFNKNVQAATTGQSIVSYAKSHLGDYYIWGASGPNTFDCSGFTSYVYKHFGYNIPRTSKAQSTAGKYVSKANLKPGDLVFFYKPVSHVGIYIGNGEFINAGGGDSSCTSIAIAKKRNAKVKINTLSSGYYSLHYNTARRIINN</sequence>
<dbReference type="InterPro" id="IPR038765">
    <property type="entry name" value="Papain-like_cys_pep_sf"/>
</dbReference>
<dbReference type="PANTHER" id="PTHR47053">
    <property type="entry name" value="MUREIN DD-ENDOPEPTIDASE MEPH-RELATED"/>
    <property type="match status" value="1"/>
</dbReference>
<reference evidence="5 6" key="1">
    <citation type="submission" date="2022-04" db="EMBL/GenBank/DDBJ databases">
        <title>Genome sequence of C. roseum typestrain.</title>
        <authorList>
            <person name="Poehlein A."/>
            <person name="Schoch T."/>
            <person name="Duerre P."/>
            <person name="Daniel R."/>
        </authorList>
    </citation>
    <scope>NUCLEOTIDE SEQUENCE [LARGE SCALE GENOMIC DNA]</scope>
    <source>
        <strain evidence="5 6">DSM 7320</strain>
    </source>
</reference>
<dbReference type="STRING" id="84029.CROST_02450"/>
<protein>
    <submittedName>
        <fullName evidence="5">Uncharacterized protein</fullName>
    </submittedName>
</protein>
<dbReference type="Gene3D" id="3.90.1720.10">
    <property type="entry name" value="endopeptidase domain like (from Nostoc punctiforme)"/>
    <property type="match status" value="1"/>
</dbReference>
<evidence type="ECO:0000256" key="1">
    <source>
        <dbReference type="ARBA" id="ARBA00007074"/>
    </source>
</evidence>
<keyword evidence="6" id="KW-1185">Reference proteome</keyword>
<name>A0A1S8LPA6_9CLOT</name>
<proteinExistence type="inferred from homology"/>
<accession>A0A1S8LPA6</accession>
<evidence type="ECO:0000256" key="3">
    <source>
        <dbReference type="ARBA" id="ARBA00022801"/>
    </source>
</evidence>
<dbReference type="InterPro" id="IPR000064">
    <property type="entry name" value="NLP_P60_dom"/>
</dbReference>
<dbReference type="Proteomes" id="UP000190951">
    <property type="component" value="Chromosome"/>
</dbReference>
<dbReference type="GO" id="GO:0008234">
    <property type="term" value="F:cysteine-type peptidase activity"/>
    <property type="evidence" value="ECO:0007669"/>
    <property type="project" value="UniProtKB-KW"/>
</dbReference>
<dbReference type="SUPFAM" id="SSF54001">
    <property type="entry name" value="Cysteine proteinases"/>
    <property type="match status" value="1"/>
</dbReference>
<evidence type="ECO:0000256" key="2">
    <source>
        <dbReference type="ARBA" id="ARBA00022670"/>
    </source>
</evidence>
<organism evidence="5 6">
    <name type="scientific">Clostridium felsineum</name>
    <dbReference type="NCBI Taxonomy" id="36839"/>
    <lineage>
        <taxon>Bacteria</taxon>
        <taxon>Bacillati</taxon>
        <taxon>Bacillota</taxon>
        <taxon>Clostridia</taxon>
        <taxon>Eubacteriales</taxon>
        <taxon>Clostridiaceae</taxon>
        <taxon>Clostridium</taxon>
    </lineage>
</organism>
<dbReference type="AlphaFoldDB" id="A0A1S8LPA6"/>
<dbReference type="RefSeq" id="WP_077832477.1">
    <property type="nucleotide sequence ID" value="NZ_CP096983.1"/>
</dbReference>